<sequence length="152" mass="15993">MKMKLFVSLVVLGASLQASLVDEINRERISSGVPPVDTNPRLSTLLKEILAAQKTPGKTNPSDTIPEAYGGAACDAFLGSQDCFKLPASEFLYRNTLVVLAAPSQGNSSEGTIGNMHGSFGLSGNGNFTDAVFKSAGEYVEGDLIYVVLSAF</sequence>
<protein>
    <submittedName>
        <fullName evidence="1">Uncharacterized protein</fullName>
    </submittedName>
</protein>
<dbReference type="EMBL" id="QTSX02005023">
    <property type="protein sequence ID" value="KAJ9062123.1"/>
    <property type="molecule type" value="Genomic_DNA"/>
</dbReference>
<evidence type="ECO:0000313" key="2">
    <source>
        <dbReference type="Proteomes" id="UP001165960"/>
    </source>
</evidence>
<proteinExistence type="predicted"/>
<evidence type="ECO:0000313" key="1">
    <source>
        <dbReference type="EMBL" id="KAJ9062123.1"/>
    </source>
</evidence>
<gene>
    <name evidence="1" type="ORF">DSO57_1014007</name>
</gene>
<keyword evidence="2" id="KW-1185">Reference proteome</keyword>
<organism evidence="1 2">
    <name type="scientific">Entomophthora muscae</name>
    <dbReference type="NCBI Taxonomy" id="34485"/>
    <lineage>
        <taxon>Eukaryota</taxon>
        <taxon>Fungi</taxon>
        <taxon>Fungi incertae sedis</taxon>
        <taxon>Zoopagomycota</taxon>
        <taxon>Entomophthoromycotina</taxon>
        <taxon>Entomophthoromycetes</taxon>
        <taxon>Entomophthorales</taxon>
        <taxon>Entomophthoraceae</taxon>
        <taxon>Entomophthora</taxon>
    </lineage>
</organism>
<name>A0ACC2SIF4_9FUNG</name>
<reference evidence="1" key="1">
    <citation type="submission" date="2022-04" db="EMBL/GenBank/DDBJ databases">
        <title>Genome of the entomopathogenic fungus Entomophthora muscae.</title>
        <authorList>
            <person name="Elya C."/>
            <person name="Lovett B.R."/>
            <person name="Lee E."/>
            <person name="Macias A.M."/>
            <person name="Hajek A.E."/>
            <person name="De Bivort B.L."/>
            <person name="Kasson M.T."/>
            <person name="De Fine Licht H.H."/>
            <person name="Stajich J.E."/>
        </authorList>
    </citation>
    <scope>NUCLEOTIDE SEQUENCE</scope>
    <source>
        <strain evidence="1">Berkeley</strain>
    </source>
</reference>
<comment type="caution">
    <text evidence="1">The sequence shown here is derived from an EMBL/GenBank/DDBJ whole genome shotgun (WGS) entry which is preliminary data.</text>
</comment>
<accession>A0ACC2SIF4</accession>
<dbReference type="Proteomes" id="UP001165960">
    <property type="component" value="Unassembled WGS sequence"/>
</dbReference>